<feature type="region of interest" description="Disordered" evidence="1">
    <location>
        <begin position="374"/>
        <end position="414"/>
    </location>
</feature>
<dbReference type="InterPro" id="IPR045430">
    <property type="entry name" value="EAD1"/>
</dbReference>
<dbReference type="RefSeq" id="WP_126155099.1">
    <property type="nucleotide sequence ID" value="NZ_UZWE01000036.1"/>
</dbReference>
<gene>
    <name evidence="3" type="ORF">PARHAE_02677</name>
</gene>
<evidence type="ECO:0000256" key="1">
    <source>
        <dbReference type="SAM" id="MobiDB-lite"/>
    </source>
</evidence>
<feature type="compositionally biased region" description="Low complexity" evidence="1">
    <location>
        <begin position="374"/>
        <end position="387"/>
    </location>
</feature>
<reference evidence="3 4" key="1">
    <citation type="submission" date="2018-12" db="EMBL/GenBank/DDBJ databases">
        <authorList>
            <person name="Criscuolo A."/>
        </authorList>
    </citation>
    <scope>NUCLEOTIDE SEQUENCE [LARGE SCALE GENOMIC DNA]</scope>
    <source>
        <strain evidence="3">ACIP1116241</strain>
    </source>
</reference>
<evidence type="ECO:0000313" key="3">
    <source>
        <dbReference type="EMBL" id="VDS09474.1"/>
    </source>
</evidence>
<dbReference type="AlphaFoldDB" id="A0A447IPR5"/>
<keyword evidence="4" id="KW-1185">Reference proteome</keyword>
<dbReference type="OrthoDB" id="4078882at2"/>
<evidence type="ECO:0000313" key="4">
    <source>
        <dbReference type="Proteomes" id="UP000270743"/>
    </source>
</evidence>
<feature type="domain" description="Effector-associated" evidence="2">
    <location>
        <begin position="1"/>
        <end position="88"/>
    </location>
</feature>
<organism evidence="3 4">
    <name type="scientific">Paracoccus haematequi</name>
    <dbReference type="NCBI Taxonomy" id="2491866"/>
    <lineage>
        <taxon>Bacteria</taxon>
        <taxon>Pseudomonadati</taxon>
        <taxon>Pseudomonadota</taxon>
        <taxon>Alphaproteobacteria</taxon>
        <taxon>Rhodobacterales</taxon>
        <taxon>Paracoccaceae</taxon>
        <taxon>Paracoccus</taxon>
    </lineage>
</organism>
<evidence type="ECO:0000259" key="2">
    <source>
        <dbReference type="Pfam" id="PF19955"/>
    </source>
</evidence>
<accession>A0A447IPR5</accession>
<dbReference type="Proteomes" id="UP000270743">
    <property type="component" value="Unassembled WGS sequence"/>
</dbReference>
<dbReference type="Pfam" id="PF19955">
    <property type="entry name" value="EAD1"/>
    <property type="match status" value="1"/>
</dbReference>
<sequence>MKLNNAEANLLFRRLLDAFPTPGRLDIILAQPPMNTALSRIASRGGTLEDDYFQLVTAANAEGWIGQLLDGLRAVDQINPDLIALIDGFGASRAPTNVPAHLELLLDGAPFVNQHPLRHALLTMTQPHGPKVLHVTGAPTSGKTYSQYLIAHVARSVNARINLPLPFEATTTAQDVIADLADQMKLGAPPTLADGPQDSTAVTRLVRWFAIAASDLKEDWWLVFDGFDSPKIDDSLRMLMYGLAQVVGNGQPSRIRLFLLAWDRPISGPPPGRVFEQAVQSFDRPHVKDYLDELVRQFAMPSGMSSTDEILSLCYEVWDTVADPIARAMALPEGGMVNALTLIAEARTPQRRYALMALATDLLAAGAGRQAWHPAPAAGSQAAPALAPERRSGQRRGLVPVHQGRVLEGRTAPP</sequence>
<protein>
    <recommendedName>
        <fullName evidence="2">Effector-associated domain-containing protein</fullName>
    </recommendedName>
</protein>
<dbReference type="EMBL" id="UZWE01000036">
    <property type="protein sequence ID" value="VDS09474.1"/>
    <property type="molecule type" value="Genomic_DNA"/>
</dbReference>
<name>A0A447IPR5_9RHOB</name>
<proteinExistence type="predicted"/>